<gene>
    <name evidence="1" type="ORF">ACFYXQ_05200</name>
</gene>
<reference evidence="1 2" key="1">
    <citation type="submission" date="2024-10" db="EMBL/GenBank/DDBJ databases">
        <title>The Natural Products Discovery Center: Release of the First 8490 Sequenced Strains for Exploring Actinobacteria Biosynthetic Diversity.</title>
        <authorList>
            <person name="Kalkreuter E."/>
            <person name="Kautsar S.A."/>
            <person name="Yang D."/>
            <person name="Bader C.D."/>
            <person name="Teijaro C.N."/>
            <person name="Fluegel L."/>
            <person name="Davis C.M."/>
            <person name="Simpson J.R."/>
            <person name="Lauterbach L."/>
            <person name="Steele A.D."/>
            <person name="Gui C."/>
            <person name="Meng S."/>
            <person name="Li G."/>
            <person name="Viehrig K."/>
            <person name="Ye F."/>
            <person name="Su P."/>
            <person name="Kiefer A.F."/>
            <person name="Nichols A."/>
            <person name="Cepeda A.J."/>
            <person name="Yan W."/>
            <person name="Fan B."/>
            <person name="Jiang Y."/>
            <person name="Adhikari A."/>
            <person name="Zheng C.-J."/>
            <person name="Schuster L."/>
            <person name="Cowan T.M."/>
            <person name="Smanski M.J."/>
            <person name="Chevrette M.G."/>
            <person name="De Carvalho L.P.S."/>
            <person name="Shen B."/>
        </authorList>
    </citation>
    <scope>NUCLEOTIDE SEQUENCE [LARGE SCALE GENOMIC DNA]</scope>
    <source>
        <strain evidence="1 2">NPDC002593</strain>
    </source>
</reference>
<organism evidence="1 2">
    <name type="scientific">Nocardia jiangxiensis</name>
    <dbReference type="NCBI Taxonomy" id="282685"/>
    <lineage>
        <taxon>Bacteria</taxon>
        <taxon>Bacillati</taxon>
        <taxon>Actinomycetota</taxon>
        <taxon>Actinomycetes</taxon>
        <taxon>Mycobacteriales</taxon>
        <taxon>Nocardiaceae</taxon>
        <taxon>Nocardia</taxon>
    </lineage>
</organism>
<evidence type="ECO:0000313" key="2">
    <source>
        <dbReference type="Proteomes" id="UP001601992"/>
    </source>
</evidence>
<keyword evidence="2" id="KW-1185">Reference proteome</keyword>
<proteinExistence type="predicted"/>
<dbReference type="Proteomes" id="UP001601992">
    <property type="component" value="Unassembled WGS sequence"/>
</dbReference>
<comment type="caution">
    <text evidence="1">The sequence shown here is derived from an EMBL/GenBank/DDBJ whole genome shotgun (WGS) entry which is preliminary data.</text>
</comment>
<accession>A0ABW6RT17</accession>
<dbReference type="RefSeq" id="WP_387402661.1">
    <property type="nucleotide sequence ID" value="NZ_JBIAQY010000002.1"/>
</dbReference>
<evidence type="ECO:0000313" key="1">
    <source>
        <dbReference type="EMBL" id="MFF3567162.1"/>
    </source>
</evidence>
<name>A0ABW6RT17_9NOCA</name>
<protein>
    <submittedName>
        <fullName evidence="1">Uncharacterized protein</fullName>
    </submittedName>
</protein>
<sequence length="82" mass="8466">MRISKLRLGIAAIVGAVAFTGIGAGAAYAFQPHMLTARGDLTSAQGELQQAIPDKAGHRVNAERLIQQAINEVNAGIQAGAQ</sequence>
<dbReference type="EMBL" id="JBIAQY010000002">
    <property type="protein sequence ID" value="MFF3567162.1"/>
    <property type="molecule type" value="Genomic_DNA"/>
</dbReference>